<organism evidence="1 2">
    <name type="scientific">Xenoophorus captivus</name>
    <dbReference type="NCBI Taxonomy" id="1517983"/>
    <lineage>
        <taxon>Eukaryota</taxon>
        <taxon>Metazoa</taxon>
        <taxon>Chordata</taxon>
        <taxon>Craniata</taxon>
        <taxon>Vertebrata</taxon>
        <taxon>Euteleostomi</taxon>
        <taxon>Actinopterygii</taxon>
        <taxon>Neopterygii</taxon>
        <taxon>Teleostei</taxon>
        <taxon>Neoteleostei</taxon>
        <taxon>Acanthomorphata</taxon>
        <taxon>Ovalentaria</taxon>
        <taxon>Atherinomorphae</taxon>
        <taxon>Cyprinodontiformes</taxon>
        <taxon>Goodeidae</taxon>
        <taxon>Xenoophorus</taxon>
    </lineage>
</organism>
<dbReference type="PANTHER" id="PTHR22727">
    <property type="entry name" value="PROTEIN CBG13728"/>
    <property type="match status" value="1"/>
</dbReference>
<dbReference type="EMBL" id="JAHRIN010001210">
    <property type="protein sequence ID" value="MEQ2191755.1"/>
    <property type="molecule type" value="Genomic_DNA"/>
</dbReference>
<name>A0ABV0Q7I4_9TELE</name>
<dbReference type="Proteomes" id="UP001434883">
    <property type="component" value="Unassembled WGS sequence"/>
</dbReference>
<reference evidence="1 2" key="1">
    <citation type="submission" date="2021-06" db="EMBL/GenBank/DDBJ databases">
        <authorList>
            <person name="Palmer J.M."/>
        </authorList>
    </citation>
    <scope>NUCLEOTIDE SEQUENCE [LARGE SCALE GENOMIC DNA]</scope>
    <source>
        <strain evidence="1 2">XC_2019</strain>
        <tissue evidence="1">Muscle</tissue>
    </source>
</reference>
<dbReference type="PANTHER" id="PTHR22727:SF3">
    <property type="entry name" value="ENDOSOME_LYSOSOME-ASSOCIATED APOPTOSIS AND AUTOPHAGY REGULATOR FAMILY MEMBER 2"/>
    <property type="match status" value="1"/>
</dbReference>
<sequence>MNRGSTIGGEPPHLEVFTDLPWALIDSGFGTKPVVVCGLLCKCSMYLWQTDYYYEYTECDSTGSRWRVAIPQSPGSCTGLPQPVKGTEINIFNSVIRVYHITVLHLQEQCIKTRYYLYSLCQ</sequence>
<keyword evidence="2" id="KW-1185">Reference proteome</keyword>
<proteinExistence type="predicted"/>
<evidence type="ECO:0000313" key="1">
    <source>
        <dbReference type="EMBL" id="MEQ2191755.1"/>
    </source>
</evidence>
<dbReference type="InterPro" id="IPR039181">
    <property type="entry name" value="Elapor1/2"/>
</dbReference>
<protein>
    <submittedName>
        <fullName evidence="1">Uncharacterized protein</fullName>
    </submittedName>
</protein>
<comment type="caution">
    <text evidence="1">The sequence shown here is derived from an EMBL/GenBank/DDBJ whole genome shotgun (WGS) entry which is preliminary data.</text>
</comment>
<accession>A0ABV0Q7I4</accession>
<gene>
    <name evidence="1" type="ORF">XENOCAPTIV_002130</name>
</gene>
<evidence type="ECO:0000313" key="2">
    <source>
        <dbReference type="Proteomes" id="UP001434883"/>
    </source>
</evidence>